<organism evidence="1 2">
    <name type="scientific">Allokutzneria multivorans</name>
    <dbReference type="NCBI Taxonomy" id="1142134"/>
    <lineage>
        <taxon>Bacteria</taxon>
        <taxon>Bacillati</taxon>
        <taxon>Actinomycetota</taxon>
        <taxon>Actinomycetes</taxon>
        <taxon>Pseudonocardiales</taxon>
        <taxon>Pseudonocardiaceae</taxon>
        <taxon>Allokutzneria</taxon>
    </lineage>
</organism>
<accession>A0ABP7S753</accession>
<name>A0ABP7S753_9PSEU</name>
<keyword evidence="2" id="KW-1185">Reference proteome</keyword>
<evidence type="ECO:0000313" key="2">
    <source>
        <dbReference type="Proteomes" id="UP001501747"/>
    </source>
</evidence>
<evidence type="ECO:0000313" key="1">
    <source>
        <dbReference type="EMBL" id="GAA4007585.1"/>
    </source>
</evidence>
<dbReference type="Proteomes" id="UP001501747">
    <property type="component" value="Unassembled WGS sequence"/>
</dbReference>
<protein>
    <recommendedName>
        <fullName evidence="3">N-acetyltransferase domain-containing protein</fullName>
    </recommendedName>
</protein>
<proteinExistence type="predicted"/>
<dbReference type="EMBL" id="BAABAL010000009">
    <property type="protein sequence ID" value="GAA4007585.1"/>
    <property type="molecule type" value="Genomic_DNA"/>
</dbReference>
<dbReference type="InterPro" id="IPR016181">
    <property type="entry name" value="Acyl_CoA_acyltransferase"/>
</dbReference>
<dbReference type="SUPFAM" id="SSF55729">
    <property type="entry name" value="Acyl-CoA N-acyltransferases (Nat)"/>
    <property type="match status" value="1"/>
</dbReference>
<comment type="caution">
    <text evidence="1">The sequence shown here is derived from an EMBL/GenBank/DDBJ whole genome shotgun (WGS) entry which is preliminary data.</text>
</comment>
<reference evidence="2" key="1">
    <citation type="journal article" date="2019" name="Int. J. Syst. Evol. Microbiol.">
        <title>The Global Catalogue of Microorganisms (GCM) 10K type strain sequencing project: providing services to taxonomists for standard genome sequencing and annotation.</title>
        <authorList>
            <consortium name="The Broad Institute Genomics Platform"/>
            <consortium name="The Broad Institute Genome Sequencing Center for Infectious Disease"/>
            <person name="Wu L."/>
            <person name="Ma J."/>
        </authorList>
    </citation>
    <scope>NUCLEOTIDE SEQUENCE [LARGE SCALE GENOMIC DNA]</scope>
    <source>
        <strain evidence="2">JCM 17342</strain>
    </source>
</reference>
<dbReference type="Gene3D" id="3.40.630.30">
    <property type="match status" value="1"/>
</dbReference>
<gene>
    <name evidence="1" type="ORF">GCM10022247_32110</name>
</gene>
<evidence type="ECO:0008006" key="3">
    <source>
        <dbReference type="Google" id="ProtNLM"/>
    </source>
</evidence>
<sequence>MAERKPTACRFGFEKMRLHRITLWVVAGDSAARRVYEKVGFVTEDLLAGSSIGSEGRSLSLAGATASGTTW</sequence>